<sequence>MHLLILAKSEQAHLHSHVGSEAKLRGETATSEGWLGLENEKLAVFSLGIQPVASGPEELAEIAHLMTAAVRVAAAGTWNAGGPMRKPTWNACTGAALSVIRLSLKADGSPADFPEFVE</sequence>
<reference evidence="2" key="1">
    <citation type="journal article" date="2008" name="Nat. Genet.">
        <title>The Pristionchus pacificus genome provides a unique perspective on nematode lifestyle and parasitism.</title>
        <authorList>
            <person name="Dieterich C."/>
            <person name="Clifton S.W."/>
            <person name="Schuster L.N."/>
            <person name="Chinwalla A."/>
            <person name="Delehaunty K."/>
            <person name="Dinkelacker I."/>
            <person name="Fulton L."/>
            <person name="Fulton R."/>
            <person name="Godfrey J."/>
            <person name="Minx P."/>
            <person name="Mitreva M."/>
            <person name="Roeseler W."/>
            <person name="Tian H."/>
            <person name="Witte H."/>
            <person name="Yang S.P."/>
            <person name="Wilson R.K."/>
            <person name="Sommer R.J."/>
        </authorList>
    </citation>
    <scope>NUCLEOTIDE SEQUENCE [LARGE SCALE GENOMIC DNA]</scope>
    <source>
        <strain evidence="2">PS312</strain>
    </source>
</reference>
<accession>A0A8R1UXG9</accession>
<evidence type="ECO:0000313" key="1">
    <source>
        <dbReference type="EnsemblMetazoa" id="PPA43157.1"/>
    </source>
</evidence>
<gene>
    <name evidence="1" type="primary">WBGene00281526</name>
</gene>
<dbReference type="Proteomes" id="UP000005239">
    <property type="component" value="Unassembled WGS sequence"/>
</dbReference>
<proteinExistence type="predicted"/>
<accession>A0A2A6CD25</accession>
<reference evidence="1" key="2">
    <citation type="submission" date="2022-06" db="UniProtKB">
        <authorList>
            <consortium name="EnsemblMetazoa"/>
        </authorList>
    </citation>
    <scope>IDENTIFICATION</scope>
    <source>
        <strain evidence="1">PS312</strain>
    </source>
</reference>
<dbReference type="EnsemblMetazoa" id="PPA43157.1">
    <property type="protein sequence ID" value="PPA43157.1"/>
    <property type="gene ID" value="WBGene00281526"/>
</dbReference>
<evidence type="ECO:0000313" key="2">
    <source>
        <dbReference type="Proteomes" id="UP000005239"/>
    </source>
</evidence>
<organism evidence="1 2">
    <name type="scientific">Pristionchus pacificus</name>
    <name type="common">Parasitic nematode worm</name>
    <dbReference type="NCBI Taxonomy" id="54126"/>
    <lineage>
        <taxon>Eukaryota</taxon>
        <taxon>Metazoa</taxon>
        <taxon>Ecdysozoa</taxon>
        <taxon>Nematoda</taxon>
        <taxon>Chromadorea</taxon>
        <taxon>Rhabditida</taxon>
        <taxon>Rhabditina</taxon>
        <taxon>Diplogasteromorpha</taxon>
        <taxon>Diplogasteroidea</taxon>
        <taxon>Neodiplogasteridae</taxon>
        <taxon>Pristionchus</taxon>
    </lineage>
</organism>
<keyword evidence="2" id="KW-1185">Reference proteome</keyword>
<name>A0A2A6CD25_PRIPA</name>
<dbReference type="AlphaFoldDB" id="A0A2A6CD25"/>
<protein>
    <submittedName>
        <fullName evidence="1">Uncharacterized protein</fullName>
    </submittedName>
</protein>